<comment type="caution">
    <text evidence="1">The sequence shown here is derived from an EMBL/GenBank/DDBJ whole genome shotgun (WGS) entry which is preliminary data.</text>
</comment>
<organism evidence="1 2">
    <name type="scientific">Megalops atlanticus</name>
    <name type="common">Tarpon</name>
    <name type="synonym">Clupea gigantea</name>
    <dbReference type="NCBI Taxonomy" id="7932"/>
    <lineage>
        <taxon>Eukaryota</taxon>
        <taxon>Metazoa</taxon>
        <taxon>Chordata</taxon>
        <taxon>Craniata</taxon>
        <taxon>Vertebrata</taxon>
        <taxon>Euteleostomi</taxon>
        <taxon>Actinopterygii</taxon>
        <taxon>Neopterygii</taxon>
        <taxon>Teleostei</taxon>
        <taxon>Elopiformes</taxon>
        <taxon>Megalopidae</taxon>
        <taxon>Megalops</taxon>
    </lineage>
</organism>
<sequence length="91" mass="10443">MFGCSFYKNPIYLFSGPKMTSLNMLAHPVPVCDVSLHFTDLQWPQACQRDSCSSIVDFYTRTHALTCRGKLTRMLKRQLHLMLTVLVLCIC</sequence>
<dbReference type="AlphaFoldDB" id="A0A9D3QCD0"/>
<dbReference type="EMBL" id="JAFDVH010000003">
    <property type="protein sequence ID" value="KAG7484444.1"/>
    <property type="molecule type" value="Genomic_DNA"/>
</dbReference>
<accession>A0A9D3QCD0</accession>
<evidence type="ECO:0000313" key="1">
    <source>
        <dbReference type="EMBL" id="KAG7484444.1"/>
    </source>
</evidence>
<name>A0A9D3QCD0_MEGAT</name>
<gene>
    <name evidence="1" type="ORF">MATL_G00049470</name>
</gene>
<dbReference type="Proteomes" id="UP001046870">
    <property type="component" value="Chromosome 3"/>
</dbReference>
<reference evidence="1" key="1">
    <citation type="submission" date="2021-01" db="EMBL/GenBank/DDBJ databases">
        <authorList>
            <person name="Zahm M."/>
            <person name="Roques C."/>
            <person name="Cabau C."/>
            <person name="Klopp C."/>
            <person name="Donnadieu C."/>
            <person name="Jouanno E."/>
            <person name="Lampietro C."/>
            <person name="Louis A."/>
            <person name="Herpin A."/>
            <person name="Echchiki A."/>
            <person name="Berthelot C."/>
            <person name="Parey E."/>
            <person name="Roest-Crollius H."/>
            <person name="Braasch I."/>
            <person name="Postlethwait J."/>
            <person name="Bobe J."/>
            <person name="Montfort J."/>
            <person name="Bouchez O."/>
            <person name="Begum T."/>
            <person name="Mejri S."/>
            <person name="Adams A."/>
            <person name="Chen W.-J."/>
            <person name="Guiguen Y."/>
        </authorList>
    </citation>
    <scope>NUCLEOTIDE SEQUENCE</scope>
    <source>
        <strain evidence="1">YG-15Mar2019-1</strain>
        <tissue evidence="1">Brain</tissue>
    </source>
</reference>
<proteinExistence type="predicted"/>
<keyword evidence="2" id="KW-1185">Reference proteome</keyword>
<evidence type="ECO:0000313" key="2">
    <source>
        <dbReference type="Proteomes" id="UP001046870"/>
    </source>
</evidence>
<protein>
    <submittedName>
        <fullName evidence="1">Uncharacterized protein</fullName>
    </submittedName>
</protein>